<name>A0AAV7PVW8_PLEWA</name>
<feature type="compositionally biased region" description="Basic residues" evidence="1">
    <location>
        <begin position="38"/>
        <end position="48"/>
    </location>
</feature>
<organism evidence="2 3">
    <name type="scientific">Pleurodeles waltl</name>
    <name type="common">Iberian ribbed newt</name>
    <dbReference type="NCBI Taxonomy" id="8319"/>
    <lineage>
        <taxon>Eukaryota</taxon>
        <taxon>Metazoa</taxon>
        <taxon>Chordata</taxon>
        <taxon>Craniata</taxon>
        <taxon>Vertebrata</taxon>
        <taxon>Euteleostomi</taxon>
        <taxon>Amphibia</taxon>
        <taxon>Batrachia</taxon>
        <taxon>Caudata</taxon>
        <taxon>Salamandroidea</taxon>
        <taxon>Salamandridae</taxon>
        <taxon>Pleurodelinae</taxon>
        <taxon>Pleurodeles</taxon>
    </lineage>
</organism>
<feature type="compositionally biased region" description="Polar residues" evidence="1">
    <location>
        <begin position="78"/>
        <end position="90"/>
    </location>
</feature>
<sequence>MAVSGPQNRHVITAPLQVVSPPAVLLAQDSDGATWPRGRTKPQPHRRSSLLPSRHLDDRTAVGRGIAPGHTGFPVPTPTRSSAHGFSRLQ</sequence>
<dbReference type="EMBL" id="JANPWB010000011">
    <property type="protein sequence ID" value="KAJ1132165.1"/>
    <property type="molecule type" value="Genomic_DNA"/>
</dbReference>
<dbReference type="Proteomes" id="UP001066276">
    <property type="component" value="Chromosome 7"/>
</dbReference>
<reference evidence="2" key="1">
    <citation type="journal article" date="2022" name="bioRxiv">
        <title>Sequencing and chromosome-scale assembly of the giantPleurodeles waltlgenome.</title>
        <authorList>
            <person name="Brown T."/>
            <person name="Elewa A."/>
            <person name="Iarovenko S."/>
            <person name="Subramanian E."/>
            <person name="Araus A.J."/>
            <person name="Petzold A."/>
            <person name="Susuki M."/>
            <person name="Suzuki K.-i.T."/>
            <person name="Hayashi T."/>
            <person name="Toyoda A."/>
            <person name="Oliveira C."/>
            <person name="Osipova E."/>
            <person name="Leigh N.D."/>
            <person name="Simon A."/>
            <person name="Yun M.H."/>
        </authorList>
    </citation>
    <scope>NUCLEOTIDE SEQUENCE</scope>
    <source>
        <strain evidence="2">20211129_DDA</strain>
        <tissue evidence="2">Liver</tissue>
    </source>
</reference>
<feature type="region of interest" description="Disordered" evidence="1">
    <location>
        <begin position="29"/>
        <end position="90"/>
    </location>
</feature>
<accession>A0AAV7PVW8</accession>
<comment type="caution">
    <text evidence="2">The sequence shown here is derived from an EMBL/GenBank/DDBJ whole genome shotgun (WGS) entry which is preliminary data.</text>
</comment>
<evidence type="ECO:0000313" key="2">
    <source>
        <dbReference type="EMBL" id="KAJ1132165.1"/>
    </source>
</evidence>
<keyword evidence="3" id="KW-1185">Reference proteome</keyword>
<gene>
    <name evidence="2" type="ORF">NDU88_010492</name>
</gene>
<protein>
    <submittedName>
        <fullName evidence="2">Uncharacterized protein</fullName>
    </submittedName>
</protein>
<proteinExistence type="predicted"/>
<dbReference type="AlphaFoldDB" id="A0AAV7PVW8"/>
<evidence type="ECO:0000313" key="3">
    <source>
        <dbReference type="Proteomes" id="UP001066276"/>
    </source>
</evidence>
<evidence type="ECO:0000256" key="1">
    <source>
        <dbReference type="SAM" id="MobiDB-lite"/>
    </source>
</evidence>